<dbReference type="PROSITE" id="PS50115">
    <property type="entry name" value="ARFGAP"/>
    <property type="match status" value="1"/>
</dbReference>
<feature type="region of interest" description="Disordered" evidence="5">
    <location>
        <begin position="124"/>
        <end position="251"/>
    </location>
</feature>
<gene>
    <name evidence="7" type="ORF">M5K25_021104</name>
</gene>
<dbReference type="PANTHER" id="PTHR46085">
    <property type="entry name" value="ARFGAP/RECO-RELATED"/>
    <property type="match status" value="1"/>
</dbReference>
<evidence type="ECO:0000256" key="5">
    <source>
        <dbReference type="SAM" id="MobiDB-lite"/>
    </source>
</evidence>
<evidence type="ECO:0000256" key="3">
    <source>
        <dbReference type="ARBA" id="ARBA00022833"/>
    </source>
</evidence>
<feature type="compositionally biased region" description="Basic and acidic residues" evidence="5">
    <location>
        <begin position="200"/>
        <end position="217"/>
    </location>
</feature>
<dbReference type="PANTHER" id="PTHR46085:SF3">
    <property type="entry name" value="ARF GTPASE ACTIVATING PROTEIN"/>
    <property type="match status" value="1"/>
</dbReference>
<feature type="compositionally biased region" description="Low complexity" evidence="5">
    <location>
        <begin position="146"/>
        <end position="156"/>
    </location>
</feature>
<feature type="domain" description="Arf-GAP" evidence="6">
    <location>
        <begin position="12"/>
        <end position="122"/>
    </location>
</feature>
<sequence>MANRMKEEEKNEKIIRGLLKLPSNKRCINCNGLGPQYVCTNFWTFICTNCSGLHREFTHRVKSISMAKFTSQEVSALQEGGNERAREIFFKEWDPQRHSYPDSSHLDRLRDFIKHVYVERRYAGGKNIDGPNRVKGEREDYDDNRSSNTGRSGSRSPPYYDPYEGRYGEMPGSAGTNDDRNSRSSYETRSPSYVQADYRSSSHFEMRDEIRRDDKAGNETQSPKYFENRISDGLPKPGVSDPQKGVYISSPPMVRPVRDILGVDVPPLRVSEPPQMNAGKGPNSPLEKQGSASSSKGPIDGNSAELKRVNSGSLIDFSADPEPPAASLAQESFALQSGSTPANSGGWASFDVSSQQKAPEAASTSGDLESVFAQLSVHASTSVVNSAISPVASNDSFPIANNGGKWPAVQQQASPLPITSNRSTNPLVHTLVGSLNNQVSAQLAGPPFPASVEGAVAVLDGHSSRPVMNPSDRPGYFPNLLEANNSGRKELPADLFTGLYPSPASYTGWRVGPRHGMVYGIQYPVMMGAVQRPVTMFHNSPTSMNPFDLANESAPALNPMLHPSTSLQGAVQNTSNPLSFPNSSKLTGVPSQWIPQQFSYQSSALPGPYMMQQFPHDMPHQHPSSFFPSMNQGAGVASEPTTYGVRTSNQLAARTNSHLGSLNSSVPSVGGNPFG</sequence>
<evidence type="ECO:0000256" key="1">
    <source>
        <dbReference type="ARBA" id="ARBA00022723"/>
    </source>
</evidence>
<dbReference type="SMART" id="SM00105">
    <property type="entry name" value="ArfGap"/>
    <property type="match status" value="1"/>
</dbReference>
<dbReference type="PRINTS" id="PR00405">
    <property type="entry name" value="REVINTRACTNG"/>
</dbReference>
<keyword evidence="8" id="KW-1185">Reference proteome</keyword>
<dbReference type="AlphaFoldDB" id="A0ABD0UCE6"/>
<dbReference type="GO" id="GO:0008270">
    <property type="term" value="F:zinc ion binding"/>
    <property type="evidence" value="ECO:0007669"/>
    <property type="project" value="UniProtKB-KW"/>
</dbReference>
<evidence type="ECO:0000259" key="6">
    <source>
        <dbReference type="PROSITE" id="PS50115"/>
    </source>
</evidence>
<dbReference type="InterPro" id="IPR038508">
    <property type="entry name" value="ArfGAP_dom_sf"/>
</dbReference>
<dbReference type="FunFam" id="1.10.220.150:FF:000005">
    <property type="entry name" value="Arf-GAP domain and FG repeat-containing protein 1"/>
    <property type="match status" value="1"/>
</dbReference>
<comment type="caution">
    <text evidence="7">The sequence shown here is derived from an EMBL/GenBank/DDBJ whole genome shotgun (WGS) entry which is preliminary data.</text>
</comment>
<accession>A0ABD0UCE6</accession>
<dbReference type="Gene3D" id="1.10.220.150">
    <property type="entry name" value="Arf GTPase activating protein"/>
    <property type="match status" value="1"/>
</dbReference>
<name>A0ABD0UCE6_DENTH</name>
<organism evidence="7 8">
    <name type="scientific">Dendrobium thyrsiflorum</name>
    <name type="common">Pinecone-like raceme dendrobium</name>
    <name type="synonym">Orchid</name>
    <dbReference type="NCBI Taxonomy" id="117978"/>
    <lineage>
        <taxon>Eukaryota</taxon>
        <taxon>Viridiplantae</taxon>
        <taxon>Streptophyta</taxon>
        <taxon>Embryophyta</taxon>
        <taxon>Tracheophyta</taxon>
        <taxon>Spermatophyta</taxon>
        <taxon>Magnoliopsida</taxon>
        <taxon>Liliopsida</taxon>
        <taxon>Asparagales</taxon>
        <taxon>Orchidaceae</taxon>
        <taxon>Epidendroideae</taxon>
        <taxon>Malaxideae</taxon>
        <taxon>Dendrobiinae</taxon>
        <taxon>Dendrobium</taxon>
    </lineage>
</organism>
<evidence type="ECO:0000313" key="8">
    <source>
        <dbReference type="Proteomes" id="UP001552299"/>
    </source>
</evidence>
<keyword evidence="1" id="KW-0479">Metal-binding</keyword>
<keyword evidence="3" id="KW-0862">Zinc</keyword>
<evidence type="ECO:0000313" key="7">
    <source>
        <dbReference type="EMBL" id="KAL0910160.1"/>
    </source>
</evidence>
<feature type="compositionally biased region" description="Polar residues" evidence="5">
    <location>
        <begin position="622"/>
        <end position="632"/>
    </location>
</feature>
<keyword evidence="2 4" id="KW-0863">Zinc-finger</keyword>
<dbReference type="Pfam" id="PF01412">
    <property type="entry name" value="ArfGap"/>
    <property type="match status" value="1"/>
</dbReference>
<dbReference type="CDD" id="cd08838">
    <property type="entry name" value="ArfGap_AGFG"/>
    <property type="match status" value="1"/>
</dbReference>
<dbReference type="EMBL" id="JANQDX010000016">
    <property type="protein sequence ID" value="KAL0910160.1"/>
    <property type="molecule type" value="Genomic_DNA"/>
</dbReference>
<feature type="region of interest" description="Disordered" evidence="5">
    <location>
        <begin position="265"/>
        <end position="305"/>
    </location>
</feature>
<dbReference type="InterPro" id="IPR037278">
    <property type="entry name" value="ARFGAP/RecO"/>
</dbReference>
<reference evidence="7 8" key="1">
    <citation type="journal article" date="2024" name="Plant Biotechnol. J.">
        <title>Dendrobium thyrsiflorum genome and its molecular insights into genes involved in important horticultural traits.</title>
        <authorList>
            <person name="Chen B."/>
            <person name="Wang J.Y."/>
            <person name="Zheng P.J."/>
            <person name="Li K.L."/>
            <person name="Liang Y.M."/>
            <person name="Chen X.F."/>
            <person name="Zhang C."/>
            <person name="Zhao X."/>
            <person name="He X."/>
            <person name="Zhang G.Q."/>
            <person name="Liu Z.J."/>
            <person name="Xu Q."/>
        </authorList>
    </citation>
    <scope>NUCLEOTIDE SEQUENCE [LARGE SCALE GENOMIC DNA]</scope>
    <source>
        <strain evidence="7">GZMU011</strain>
    </source>
</reference>
<dbReference type="InterPro" id="IPR044820">
    <property type="entry name" value="AGD14-like"/>
</dbReference>
<feature type="region of interest" description="Disordered" evidence="5">
    <location>
        <begin position="622"/>
        <end position="642"/>
    </location>
</feature>
<evidence type="ECO:0000256" key="4">
    <source>
        <dbReference type="PROSITE-ProRule" id="PRU00288"/>
    </source>
</evidence>
<dbReference type="Proteomes" id="UP001552299">
    <property type="component" value="Unassembled WGS sequence"/>
</dbReference>
<dbReference type="SUPFAM" id="SSF57863">
    <property type="entry name" value="ArfGap/RecO-like zinc finger"/>
    <property type="match status" value="1"/>
</dbReference>
<proteinExistence type="predicted"/>
<dbReference type="InterPro" id="IPR001164">
    <property type="entry name" value="ArfGAP_dom"/>
</dbReference>
<evidence type="ECO:0000256" key="2">
    <source>
        <dbReference type="ARBA" id="ARBA00022771"/>
    </source>
</evidence>
<feature type="compositionally biased region" description="Polar residues" evidence="5">
    <location>
        <begin position="183"/>
        <end position="199"/>
    </location>
</feature>
<protein>
    <recommendedName>
        <fullName evidence="6">Arf-GAP domain-containing protein</fullName>
    </recommendedName>
</protein>